<name>A0A1Y4LQX1_9FIRM</name>
<proteinExistence type="predicted"/>
<organism evidence="1 2">
    <name type="scientific">Butyricicoccus pullicaecorum</name>
    <dbReference type="NCBI Taxonomy" id="501571"/>
    <lineage>
        <taxon>Bacteria</taxon>
        <taxon>Bacillati</taxon>
        <taxon>Bacillota</taxon>
        <taxon>Clostridia</taxon>
        <taxon>Eubacteriales</taxon>
        <taxon>Butyricicoccaceae</taxon>
        <taxon>Butyricicoccus</taxon>
    </lineage>
</organism>
<dbReference type="AlphaFoldDB" id="A0A1Y4LQX1"/>
<reference evidence="2" key="1">
    <citation type="submission" date="2017-04" db="EMBL/GenBank/DDBJ databases">
        <title>Function of individual gut microbiota members based on whole genome sequencing of pure cultures obtained from chicken caecum.</title>
        <authorList>
            <person name="Medvecky M."/>
            <person name="Cejkova D."/>
            <person name="Polansky O."/>
            <person name="Karasova D."/>
            <person name="Kubasova T."/>
            <person name="Cizek A."/>
            <person name="Rychlik I."/>
        </authorList>
    </citation>
    <scope>NUCLEOTIDE SEQUENCE [LARGE SCALE GENOMIC DNA]</scope>
    <source>
        <strain evidence="2">An179</strain>
    </source>
</reference>
<evidence type="ECO:0000313" key="2">
    <source>
        <dbReference type="Proteomes" id="UP000195326"/>
    </source>
</evidence>
<dbReference type="Proteomes" id="UP000195326">
    <property type="component" value="Unassembled WGS sequence"/>
</dbReference>
<evidence type="ECO:0000313" key="1">
    <source>
        <dbReference type="EMBL" id="OUP59047.1"/>
    </source>
</evidence>
<comment type="caution">
    <text evidence="1">The sequence shown here is derived from an EMBL/GenBank/DDBJ whole genome shotgun (WGS) entry which is preliminary data.</text>
</comment>
<dbReference type="RefSeq" id="WP_087414734.1">
    <property type="nucleotide sequence ID" value="NZ_NFKL01000007.1"/>
</dbReference>
<dbReference type="EMBL" id="NFKL01000007">
    <property type="protein sequence ID" value="OUP59047.1"/>
    <property type="molecule type" value="Genomic_DNA"/>
</dbReference>
<accession>A0A1Y4LQX1</accession>
<gene>
    <name evidence="1" type="ORF">B5F15_06150</name>
</gene>
<sequence>MGNENFIRFPGTKYEALALLYVKSRELSEMSPEQILDAYEDAYEKIQARRKSRRSDAFNEK</sequence>
<protein>
    <submittedName>
        <fullName evidence="1">Uncharacterized protein</fullName>
    </submittedName>
</protein>